<keyword evidence="3" id="KW-0479">Metal-binding</keyword>
<feature type="region of interest" description="Disordered" evidence="7">
    <location>
        <begin position="783"/>
        <end position="802"/>
    </location>
</feature>
<dbReference type="GO" id="GO:0055070">
    <property type="term" value="P:copper ion homeostasis"/>
    <property type="evidence" value="ECO:0007669"/>
    <property type="project" value="TreeGrafter"/>
</dbReference>
<evidence type="ECO:0000256" key="8">
    <source>
        <dbReference type="SAM" id="Phobius"/>
    </source>
</evidence>
<keyword evidence="4" id="KW-1278">Translocase</keyword>
<name>A0A433JH02_9GAMM</name>
<keyword evidence="11" id="KW-1185">Reference proteome</keyword>
<feature type="transmembrane region" description="Helical" evidence="8">
    <location>
        <begin position="174"/>
        <end position="192"/>
    </location>
</feature>
<dbReference type="NCBIfam" id="TIGR01494">
    <property type="entry name" value="ATPase_P-type"/>
    <property type="match status" value="1"/>
</dbReference>
<dbReference type="AlphaFoldDB" id="A0A433JH02"/>
<feature type="transmembrane region" description="Helical" evidence="8">
    <location>
        <begin position="702"/>
        <end position="723"/>
    </location>
</feature>
<comment type="caution">
    <text evidence="10">The sequence shown here is derived from an EMBL/GenBank/DDBJ whole genome shotgun (WGS) entry which is preliminary data.</text>
</comment>
<dbReference type="InterPro" id="IPR036163">
    <property type="entry name" value="HMA_dom_sf"/>
</dbReference>
<dbReference type="Gene3D" id="2.70.150.10">
    <property type="entry name" value="Calcium-transporting ATPase, cytoplasmic transduction domain A"/>
    <property type="match status" value="1"/>
</dbReference>
<evidence type="ECO:0000313" key="10">
    <source>
        <dbReference type="EMBL" id="RUQ81561.1"/>
    </source>
</evidence>
<evidence type="ECO:0000256" key="2">
    <source>
        <dbReference type="ARBA" id="ARBA00022692"/>
    </source>
</evidence>
<feature type="transmembrane region" description="Helical" evidence="8">
    <location>
        <begin position="350"/>
        <end position="371"/>
    </location>
</feature>
<feature type="transmembrane region" description="Helical" evidence="8">
    <location>
        <begin position="109"/>
        <end position="128"/>
    </location>
</feature>
<dbReference type="Gene3D" id="3.30.70.100">
    <property type="match status" value="1"/>
</dbReference>
<gene>
    <name evidence="10" type="ORF">EKM59_10265</name>
</gene>
<comment type="subcellular location">
    <subcellularLocation>
        <location evidence="1">Endomembrane system</location>
        <topology evidence="1">Multi-pass membrane protein</topology>
    </subcellularLocation>
</comment>
<evidence type="ECO:0000256" key="6">
    <source>
        <dbReference type="ARBA" id="ARBA00023136"/>
    </source>
</evidence>
<feature type="domain" description="P-type ATPase A" evidence="9">
    <location>
        <begin position="233"/>
        <end position="330"/>
    </location>
</feature>
<evidence type="ECO:0000256" key="7">
    <source>
        <dbReference type="SAM" id="MobiDB-lite"/>
    </source>
</evidence>
<dbReference type="Proteomes" id="UP000288012">
    <property type="component" value="Unassembled WGS sequence"/>
</dbReference>
<dbReference type="Gene3D" id="3.40.1110.10">
    <property type="entry name" value="Calcium-transporting ATPase, cytoplasmic domain N"/>
    <property type="match status" value="1"/>
</dbReference>
<dbReference type="InterPro" id="IPR059000">
    <property type="entry name" value="ATPase_P-type_domA"/>
</dbReference>
<evidence type="ECO:0000256" key="3">
    <source>
        <dbReference type="ARBA" id="ARBA00022723"/>
    </source>
</evidence>
<dbReference type="PANTHER" id="PTHR43520:SF8">
    <property type="entry name" value="P-TYPE CU(+) TRANSPORTER"/>
    <property type="match status" value="1"/>
</dbReference>
<evidence type="ECO:0000313" key="11">
    <source>
        <dbReference type="Proteomes" id="UP000288012"/>
    </source>
</evidence>
<feature type="transmembrane region" description="Helical" evidence="8">
    <location>
        <begin position="729"/>
        <end position="748"/>
    </location>
</feature>
<evidence type="ECO:0000259" key="9">
    <source>
        <dbReference type="Pfam" id="PF00122"/>
    </source>
</evidence>
<evidence type="ECO:0000256" key="4">
    <source>
        <dbReference type="ARBA" id="ARBA00022967"/>
    </source>
</evidence>
<dbReference type="GO" id="GO:0016887">
    <property type="term" value="F:ATP hydrolysis activity"/>
    <property type="evidence" value="ECO:0007669"/>
    <property type="project" value="InterPro"/>
</dbReference>
<dbReference type="GO" id="GO:0005524">
    <property type="term" value="F:ATP binding"/>
    <property type="evidence" value="ECO:0007669"/>
    <property type="project" value="InterPro"/>
</dbReference>
<dbReference type="InterPro" id="IPR023214">
    <property type="entry name" value="HAD_sf"/>
</dbReference>
<accession>A0A433JH02</accession>
<dbReference type="SUPFAM" id="SSF55008">
    <property type="entry name" value="HMA, heavy metal-associated domain"/>
    <property type="match status" value="1"/>
</dbReference>
<sequence>MKASETEMNTLFYEFEVSGAKCVGCVSKIDEALKENAEQYFKECSFDLLTKKLTIKAYSHIPAESIEKFVVATLSEKGFTASLISAKPALTPVESGFGRFFRKILRAHWIWGSIGISGGIILLALSMLGITLPLAAMIAIGVFSTILTLLMGAESYWDAAKKLFKTRALTMDTLFALSTLTVLVVSAIAFFVPWLPMMFEAGLLIFGFRHLGVAIEESIKASTGVAVNFKDRIPKTVRVLIESSVVEKPLAAVKAGDLILLKAGEYIPVDGTSEEQESLIDDSIETGAYVPRLVSLQENLLAGMRLAANAPDLYLRATSTANDSNVAKIDEGVAHALATKAPLETTATAVLQYFIPAVLLLAVVSAAIVSVFFPVALAIKCAVAVLVSACPCTIGFIIPLSIRFGVRKAAEHGVEFKSALALQESANIDCVVFDLNGTLTKGMPSVQSFTILKNCSLSREDLLALCSELEKDSSHPFGQAIHEFSEKEKSAAMPEMTIDKTHHSGVKGMFAKTEYILGDKNLMKDCEIDTEELEEMIKPECGDHIVYLAQGKQLVGYFRLNDDLRHDAVETIAWIKDKLKKEVFIASGAARATVSRFAARLNIPEDNIVADCKTSSNSPENSKVALIKQLQSQKKRVCVVGDGANDALFISSADASFAVHSKHVDTNVIDKAGADIKNGSLKGIVSGLVISDKTVGNIKQNLIFSLLYNLFTMVLASGLLLAVGISLHPAIGVALMVLQSSLLLWNAYRFKQEKLQHLQNTHASYPSSYAQLQKMLPTNEKDFTQETEPSMQPSLWSPVAEPQSEEISDVRMEAKAYM</sequence>
<dbReference type="InterPro" id="IPR023299">
    <property type="entry name" value="ATPase_P-typ_cyto_dom_N"/>
</dbReference>
<dbReference type="Pfam" id="PF00702">
    <property type="entry name" value="Hydrolase"/>
    <property type="match status" value="1"/>
</dbReference>
<dbReference type="GO" id="GO:0012505">
    <property type="term" value="C:endomembrane system"/>
    <property type="evidence" value="ECO:0007669"/>
    <property type="project" value="UniProtKB-SubCell"/>
</dbReference>
<evidence type="ECO:0000256" key="1">
    <source>
        <dbReference type="ARBA" id="ARBA00004127"/>
    </source>
</evidence>
<dbReference type="SUPFAM" id="SSF81653">
    <property type="entry name" value="Calcium ATPase, transduction domain A"/>
    <property type="match status" value="1"/>
</dbReference>
<dbReference type="RefSeq" id="WP_127032390.1">
    <property type="nucleotide sequence ID" value="NZ_RZGR01000038.1"/>
</dbReference>
<dbReference type="GO" id="GO:0005507">
    <property type="term" value="F:copper ion binding"/>
    <property type="evidence" value="ECO:0007669"/>
    <property type="project" value="TreeGrafter"/>
</dbReference>
<evidence type="ECO:0000256" key="5">
    <source>
        <dbReference type="ARBA" id="ARBA00022989"/>
    </source>
</evidence>
<dbReference type="SUPFAM" id="SSF81660">
    <property type="entry name" value="Metal cation-transporting ATPase, ATP-binding domain N"/>
    <property type="match status" value="1"/>
</dbReference>
<dbReference type="Gene3D" id="3.40.50.1000">
    <property type="entry name" value="HAD superfamily/HAD-like"/>
    <property type="match status" value="1"/>
</dbReference>
<dbReference type="InterPro" id="IPR036412">
    <property type="entry name" value="HAD-like_sf"/>
</dbReference>
<keyword evidence="6 8" id="KW-0472">Membrane</keyword>
<dbReference type="GO" id="GO:0043682">
    <property type="term" value="F:P-type divalent copper transporter activity"/>
    <property type="evidence" value="ECO:0007669"/>
    <property type="project" value="TreeGrafter"/>
</dbReference>
<feature type="transmembrane region" description="Helical" evidence="8">
    <location>
        <begin position="134"/>
        <end position="153"/>
    </location>
</feature>
<feature type="compositionally biased region" description="Polar residues" evidence="7">
    <location>
        <begin position="786"/>
        <end position="795"/>
    </location>
</feature>
<dbReference type="PANTHER" id="PTHR43520">
    <property type="entry name" value="ATP7, ISOFORM B"/>
    <property type="match status" value="1"/>
</dbReference>
<dbReference type="SUPFAM" id="SSF56784">
    <property type="entry name" value="HAD-like"/>
    <property type="match status" value="1"/>
</dbReference>
<dbReference type="Pfam" id="PF00122">
    <property type="entry name" value="E1-E2_ATPase"/>
    <property type="match status" value="1"/>
</dbReference>
<organism evidence="10 11">
    <name type="scientific">Legionella septentrionalis</name>
    <dbReference type="NCBI Taxonomy" id="2498109"/>
    <lineage>
        <taxon>Bacteria</taxon>
        <taxon>Pseudomonadati</taxon>
        <taxon>Pseudomonadota</taxon>
        <taxon>Gammaproteobacteria</taxon>
        <taxon>Legionellales</taxon>
        <taxon>Legionellaceae</taxon>
        <taxon>Legionella</taxon>
    </lineage>
</organism>
<proteinExistence type="predicted"/>
<keyword evidence="5 8" id="KW-1133">Transmembrane helix</keyword>
<dbReference type="EMBL" id="RZGR01000038">
    <property type="protein sequence ID" value="RUQ81561.1"/>
    <property type="molecule type" value="Genomic_DNA"/>
</dbReference>
<dbReference type="OrthoDB" id="2490855at2"/>
<dbReference type="GO" id="GO:0016020">
    <property type="term" value="C:membrane"/>
    <property type="evidence" value="ECO:0007669"/>
    <property type="project" value="InterPro"/>
</dbReference>
<reference evidence="10 11" key="1">
    <citation type="submission" date="2018-12" db="EMBL/GenBank/DDBJ databases">
        <title>Legionella sp,whole genome shotgun sequence.</title>
        <authorList>
            <person name="Wu H."/>
        </authorList>
    </citation>
    <scope>NUCLEOTIDE SEQUENCE [LARGE SCALE GENOMIC DNA]</scope>
    <source>
        <strain evidence="11">km714</strain>
    </source>
</reference>
<dbReference type="InterPro" id="IPR001757">
    <property type="entry name" value="P_typ_ATPase"/>
</dbReference>
<keyword evidence="2 8" id="KW-0812">Transmembrane</keyword>
<protein>
    <submittedName>
        <fullName evidence="10">Cation-translocating P-type ATPase</fullName>
    </submittedName>
</protein>
<dbReference type="InterPro" id="IPR008250">
    <property type="entry name" value="ATPase_P-typ_transduc_dom_A_sf"/>
</dbReference>